<evidence type="ECO:0000313" key="1">
    <source>
        <dbReference type="EMBL" id="MXP74240.1"/>
    </source>
</evidence>
<dbReference type="Proteomes" id="UP000460412">
    <property type="component" value="Unassembled WGS sequence"/>
</dbReference>
<dbReference type="RefSeq" id="WP_159749376.1">
    <property type="nucleotide sequence ID" value="NZ_WUQX01000001.1"/>
</dbReference>
<protein>
    <submittedName>
        <fullName evidence="1">Uncharacterized protein</fullName>
    </submittedName>
</protein>
<accession>A0A7X3MDC1</accession>
<evidence type="ECO:0000313" key="2">
    <source>
        <dbReference type="Proteomes" id="UP000460412"/>
    </source>
</evidence>
<keyword evidence="2" id="KW-1185">Reference proteome</keyword>
<reference evidence="1 2" key="1">
    <citation type="submission" date="2019-12" db="EMBL/GenBank/DDBJ databases">
        <title>Sporaefaciens musculi gen. nov., sp. nov., a novel bacterium isolated from the caecum of an obese mouse.</title>
        <authorList>
            <person name="Rasmussen T.S."/>
            <person name="Streidl T."/>
            <person name="Hitch T.C.A."/>
            <person name="Wortmann E."/>
            <person name="Deptula P."/>
            <person name="Hansen M."/>
            <person name="Nielsen D.S."/>
            <person name="Clavel T."/>
            <person name="Vogensen F.K."/>
        </authorList>
    </citation>
    <scope>NUCLEOTIDE SEQUENCE [LARGE SCALE GENOMIC DNA]</scope>
    <source>
        <strain evidence="1 2">WCA-9-b2</strain>
    </source>
</reference>
<comment type="caution">
    <text evidence="1">The sequence shown here is derived from an EMBL/GenBank/DDBJ whole genome shotgun (WGS) entry which is preliminary data.</text>
</comment>
<organism evidence="1 2">
    <name type="scientific">Sporofaciens musculi</name>
    <dbReference type="NCBI Taxonomy" id="2681861"/>
    <lineage>
        <taxon>Bacteria</taxon>
        <taxon>Bacillati</taxon>
        <taxon>Bacillota</taxon>
        <taxon>Clostridia</taxon>
        <taxon>Lachnospirales</taxon>
        <taxon>Lachnospiraceae</taxon>
        <taxon>Sporofaciens</taxon>
    </lineage>
</organism>
<proteinExistence type="predicted"/>
<name>A0A7X3MDC1_9FIRM</name>
<dbReference type="AlphaFoldDB" id="A0A7X3MDC1"/>
<dbReference type="EMBL" id="WUQX01000001">
    <property type="protein sequence ID" value="MXP74240.1"/>
    <property type="molecule type" value="Genomic_DNA"/>
</dbReference>
<gene>
    <name evidence="1" type="ORF">GN277_02020</name>
</gene>
<sequence>MDSRYTVDEVEALARKCILLGKEKRPELQWVKKHYEHIQEKYQLKNKTETDRFLYEKMYGHAPEKSTEFLKIRYWRTGNYVPGSREQCLLFGNALELSEDELRFMLQGFCDRSEDIYATEASQQNEKCRKRQEYLKEIIENYIKNVSRDRLKNLHVPEKRAEMFFRHLYFTDAFHYVEPLAKIEPDIMRKHITSYRYQSEIVRQMKLIGEIPRKVFIRHLLILGLPDLTLEKLNEQLRFFGYLALTDKHTMVRGERLDWLLIRIFEMYEELLKRKDKQDCLRWFQGACRKLDLVFREEGYPRLRFMYFKALKI</sequence>